<accession>A0ABT1SZD4</accession>
<keyword evidence="2" id="KW-1185">Reference proteome</keyword>
<name>A0ABT1SZD4_9SPHI</name>
<evidence type="ECO:0000313" key="2">
    <source>
        <dbReference type="Proteomes" id="UP001204376"/>
    </source>
</evidence>
<protein>
    <submittedName>
        <fullName evidence="1">Uncharacterized protein</fullName>
    </submittedName>
</protein>
<gene>
    <name evidence="1" type="ORF">NPE20_06390</name>
</gene>
<evidence type="ECO:0000313" key="1">
    <source>
        <dbReference type="EMBL" id="MCQ6957575.1"/>
    </source>
</evidence>
<organism evidence="1 2">
    <name type="scientific">Mucilaginibacter aquariorum</name>
    <dbReference type="NCBI Taxonomy" id="2967225"/>
    <lineage>
        <taxon>Bacteria</taxon>
        <taxon>Pseudomonadati</taxon>
        <taxon>Bacteroidota</taxon>
        <taxon>Sphingobacteriia</taxon>
        <taxon>Sphingobacteriales</taxon>
        <taxon>Sphingobacteriaceae</taxon>
        <taxon>Mucilaginibacter</taxon>
    </lineage>
</organism>
<dbReference type="RefSeq" id="WP_256537778.1">
    <property type="nucleotide sequence ID" value="NZ_JANHOH010000001.1"/>
</dbReference>
<sequence>MKIGVKDPSTGALLYLQVKPENINGLHGFRIMHENGSSFLIINRLGKWQSADDHHVDAEFLVNIGLALEGEKIQEQIVQNKYQ</sequence>
<reference evidence="1 2" key="1">
    <citation type="submission" date="2022-07" db="EMBL/GenBank/DDBJ databases">
        <title>Mucilaginibacter sp. JC4.</title>
        <authorList>
            <person name="Le V."/>
            <person name="Ko S.-R."/>
            <person name="Ahn C.-Y."/>
            <person name="Oh H.-M."/>
        </authorList>
    </citation>
    <scope>NUCLEOTIDE SEQUENCE [LARGE SCALE GENOMIC DNA]</scope>
    <source>
        <strain evidence="1 2">JC4</strain>
    </source>
</reference>
<proteinExistence type="predicted"/>
<dbReference type="EMBL" id="JANHOH010000001">
    <property type="protein sequence ID" value="MCQ6957575.1"/>
    <property type="molecule type" value="Genomic_DNA"/>
</dbReference>
<dbReference type="Proteomes" id="UP001204376">
    <property type="component" value="Unassembled WGS sequence"/>
</dbReference>
<comment type="caution">
    <text evidence="1">The sequence shown here is derived from an EMBL/GenBank/DDBJ whole genome shotgun (WGS) entry which is preliminary data.</text>
</comment>